<reference evidence="4 5" key="1">
    <citation type="submission" date="2019-12" db="EMBL/GenBank/DDBJ databases">
        <title>Shinella granuli gen. nov., sp. nov., and proposal of the reclassification of Zoogloea ramigera ATCC 19623 as Shinella zoogloeoides sp. nov.</title>
        <authorList>
            <person name="Gao J."/>
        </authorList>
    </citation>
    <scope>NUCLEOTIDE SEQUENCE [LARGE SCALE GENOMIC DNA]</scope>
    <source>
        <strain evidence="4 5">DSM 287</strain>
    </source>
</reference>
<dbReference type="GO" id="GO:0006979">
    <property type="term" value="P:response to oxidative stress"/>
    <property type="evidence" value="ECO:0007669"/>
    <property type="project" value="InterPro"/>
</dbReference>
<dbReference type="CDD" id="cd09821">
    <property type="entry name" value="An_peroxidase_bacterial_2"/>
    <property type="match status" value="1"/>
</dbReference>
<dbReference type="RefSeq" id="WP_160786420.1">
    <property type="nucleotide sequence ID" value="NZ_CP086610.1"/>
</dbReference>
<dbReference type="GO" id="GO:0004601">
    <property type="term" value="F:peroxidase activity"/>
    <property type="evidence" value="ECO:0007669"/>
    <property type="project" value="UniProtKB-KW"/>
</dbReference>
<evidence type="ECO:0000256" key="2">
    <source>
        <dbReference type="ARBA" id="ARBA00022525"/>
    </source>
</evidence>
<dbReference type="GO" id="GO:0005576">
    <property type="term" value="C:extracellular region"/>
    <property type="evidence" value="ECO:0007669"/>
    <property type="project" value="UniProtKB-SubCell"/>
</dbReference>
<evidence type="ECO:0000256" key="1">
    <source>
        <dbReference type="ARBA" id="ARBA00004613"/>
    </source>
</evidence>
<dbReference type="SUPFAM" id="SSF51120">
    <property type="entry name" value="beta-Roll"/>
    <property type="match status" value="8"/>
</dbReference>
<organism evidence="4 5">
    <name type="scientific">Shinella zoogloeoides</name>
    <name type="common">Crabtreella saccharophila</name>
    <dbReference type="NCBI Taxonomy" id="352475"/>
    <lineage>
        <taxon>Bacteria</taxon>
        <taxon>Pseudomonadati</taxon>
        <taxon>Pseudomonadota</taxon>
        <taxon>Alphaproteobacteria</taxon>
        <taxon>Hyphomicrobiales</taxon>
        <taxon>Rhizobiaceae</taxon>
        <taxon>Shinella</taxon>
    </lineage>
</organism>
<accession>A0A6N8TFU4</accession>
<dbReference type="InterPro" id="IPR050557">
    <property type="entry name" value="RTX_toxin/Mannuronan_C5-epim"/>
</dbReference>
<dbReference type="Pfam" id="PF03098">
    <property type="entry name" value="An_peroxidase"/>
    <property type="match status" value="3"/>
</dbReference>
<dbReference type="PANTHER" id="PTHR38340">
    <property type="entry name" value="S-LAYER PROTEIN"/>
    <property type="match status" value="1"/>
</dbReference>
<evidence type="ECO:0000313" key="4">
    <source>
        <dbReference type="EMBL" id="MXO01046.1"/>
    </source>
</evidence>
<feature type="region of interest" description="Disordered" evidence="3">
    <location>
        <begin position="2110"/>
        <end position="2201"/>
    </location>
</feature>
<dbReference type="Gene3D" id="1.10.640.10">
    <property type="entry name" value="Haem peroxidase domain superfamily, animal type"/>
    <property type="match status" value="1"/>
</dbReference>
<evidence type="ECO:0000256" key="3">
    <source>
        <dbReference type="SAM" id="MobiDB-lite"/>
    </source>
</evidence>
<proteinExistence type="predicted"/>
<dbReference type="InterPro" id="IPR001343">
    <property type="entry name" value="Hemolysn_Ca-bd"/>
</dbReference>
<dbReference type="InterPro" id="IPR010255">
    <property type="entry name" value="Haem_peroxidase_sf"/>
</dbReference>
<dbReference type="PROSITE" id="PS00330">
    <property type="entry name" value="HEMOLYSIN_CALCIUM"/>
    <property type="match status" value="10"/>
</dbReference>
<dbReference type="InterPro" id="IPR019791">
    <property type="entry name" value="Haem_peroxidase_animal"/>
</dbReference>
<dbReference type="PROSITE" id="PS50292">
    <property type="entry name" value="PEROXIDASE_3"/>
    <property type="match status" value="1"/>
</dbReference>
<keyword evidence="4" id="KW-0575">Peroxidase</keyword>
<comment type="caution">
    <text evidence="4">The sequence shown here is derived from an EMBL/GenBank/DDBJ whole genome shotgun (WGS) entry which is preliminary data.</text>
</comment>
<dbReference type="GO" id="GO:0005509">
    <property type="term" value="F:calcium ion binding"/>
    <property type="evidence" value="ECO:0007669"/>
    <property type="project" value="InterPro"/>
</dbReference>
<dbReference type="PANTHER" id="PTHR38340:SF1">
    <property type="entry name" value="S-LAYER PROTEIN"/>
    <property type="match status" value="1"/>
</dbReference>
<dbReference type="InterPro" id="IPR011049">
    <property type="entry name" value="Serralysin-like_metalloprot_C"/>
</dbReference>
<dbReference type="Gene3D" id="2.150.10.10">
    <property type="entry name" value="Serralysin-like metalloprotease, C-terminal"/>
    <property type="match status" value="4"/>
</dbReference>
<feature type="compositionally biased region" description="Acidic residues" evidence="3">
    <location>
        <begin position="2135"/>
        <end position="2178"/>
    </location>
</feature>
<keyword evidence="2" id="KW-0964">Secreted</keyword>
<dbReference type="Proteomes" id="UP000440304">
    <property type="component" value="Unassembled WGS sequence"/>
</dbReference>
<sequence>MVNIVKHDLQFILKQIKIAERHAAGEDLTTLVAEAGGVDPNSPASAQIHLLPYGLRTVDGSYNNLVPGREEWGAADQEFLNLTEPQFTQGTGTFPYAANNDYGQAGGVTDAQPRLISNLVVDQTLDNPAAIVAALEHAGVVGAAQAEALQAIRDAHVIVKALPTNSPAYAPAKAHLDALLEDNGIVMDGPTVFLPNVSPDIGDSAPYSALFTLFGQFFDHGLDLVAKGGNDNVYIPLSPDDPLYNPASPHTNFMVLTRVTTGEGARNSTTPWVDQNQTYGSNASKQVFMREYAAGPDGKPMATGLLLEGKGHGLATWADVKAQAAEKLGIKLTDMDIGNIPLIVTDEYGNFIPGANGYAQLVVGVGVDGVFGTADDELVEGNPLAPVDPTAVGAARTGHAFLDDIAHNAAPGTMFDHDGLPGTPMIMVAPDTDEATATNSAAGNHIAVDGRGNKTAYDNELLDAHFITGDGRGNENIGLTTIHHIFHGEHNRMVEETKAVALEAAAAGDLAFLNEWLLVDVDAMPANPATLVWDGERLFQAARFVTEMEYQHLVFEEFARKMQPDVDAFLFEPDPTINPAIFSEFANVVYRFGHSMLNENVDRIGANGASDHMSLFDAFLNPVAYDEGGTLTHAQAAGAIIRGMSAQVGNEIDEFVTNTLRNQLLGIPLDLATINIARGRDTGMPTLNEARAQFQAMAHGDSQLAPYASWTDFALNLKNPASIVNFIAAYGTHELITGETTIEGKRAAAMAIVFGTSETFWDPVAGGFRTIAAPDADDRTAFLNATGEYATPRLGGLMDVDLWVGGLAEKKMDFGGMLGSTFSFIFELQMENLQDGDRFYYLSRTQGLNLLSELEGNSLSKMALRTTDLGETGSAIPGDFFSRPDRVLYVDATKQATMTGLADPVQDNAYLQALSPLVERLDKNGDGKTDYLRYNGGEHVVVQGTDRDDHIITGEGDDTIWGGAGNDRLEGGYGVDHIHGGTGDDIITNAGTDIGAMDFLHGEEGNDVIHGGSGLSLIFGNEGSDFLIAGPDGKTVMGGIGNDFILGGDGMDFLLGEAGDDWMEGGGRFDTLAGENSELMFNSTIIGNDVLNGQGGDTDYDAEAGDDIMFQGVGIQRSNGMAGFDWAIHKDDAVAANSDLGIPIFANQEAFILRDRFDLVEGLSGWKFSDTLTGRVVPVNTRVEATGTAAIPGPDSPLYSYSNALLERNVALIDGLNTLVAHRQRYVEVGNDGVAETVVMDTADASDILLGGGGSDRIKGLAGSDIIDGDKWLNVRIRIAVGSDVYTADGMTKKVYLEADMERGALRPGAVAQFGGRALDALMLAGVLNPGQLSIVREIVDGNVAGDIDTAVYTGIREHYGFGVNTDGSLYVDHAPPATDETDPLAENVEGVTERPVLDGRDTVRNIERLEFTDLTMNVISGTAGNETLNGDAVGTGLIHDVLMGFAGNDTLNGLTGNDVLIGGAGNDTLRGGAGDDIYVFGLADGVDRIEETGGNDRISIATNGAALTDLNFSRAANGDLLITLNGQTIRVAGQFNGAGSAVETITFDGGSYNGYQLYLADDEGDEVMRGAYTLHTGTGTTLSAAADIDTVLVDLAGNQATTLLGNTGDDMLFGNNGADILNGGAGVDLLVGGAGSDTYIVDDLGDTVVELANGGTDTVQTTLASYLLDANVENLAYMGTGSFTGAGNGLDNTLTGGVGNDSLYGGAGNDRLFGEDGNDFLDGGDGDDIINAGAGNDAVRGGAGNDTINVGDGFSTIVYDTADFGNDTVASFDANPNGGGQDRIDLSGLGITSADFASRVTITANGTSTRVDVAGGGSITLNGVTGAGNNAISIADFILSGGNTIIGTAAGETLAGTAGADIILGGGGADTINGLSGDDTIDGGAGDDVLFGDSGDDVFHWQAPSGGWDVVDGGSEGIAGDTFVITGDDSYEIFRFYPAEDAEAVIPGLVLRGSATEIVVTRTVVVNGVEGTPEVIAELAEIEEIVINGSPANGVGTAGGDRFELIGDFAEQGEETSLRLNTITILGSEGDDTVDISRLASAHRVVFKSKGGNDTIIGTLRPQDVIQLPDNTTIDDFDVVQNANGSTTLVGEDHSVTFFSNGVLPQFSADDGHGGFTPPEAGNGDEGSQGPIDNDGDDDTGGIDDDDNETPDQDDDDGDIDDDDDDDDDDNDGDDDGVVPGGTGNVDGGSPQVLIGTSNGETLAGGNGRDMIFAGDGADNVLGGGGSDMIYGDAGNDRLFGDAGDDLIDGGTGNDTVFGGDGNDIFVASVGDGDDVYYGDNMNGGAGNDTLDMSAIGANITADLGTGFNGRGSVTSTQSGSDTIWGVENIVTGSGNDTITASVAVNVMDGGAGNDTFRFLSAADADGDTIMGFQPGDRLDLSGMDANWSASGNQAFTLVSGAFTGASGELLVTHENRDGTDYTVVEGNTSGGGTADFKISIKGSHNLTSSDFDL</sequence>
<dbReference type="SUPFAM" id="SSF48113">
    <property type="entry name" value="Heme-dependent peroxidases"/>
    <property type="match status" value="1"/>
</dbReference>
<evidence type="ECO:0000313" key="5">
    <source>
        <dbReference type="Proteomes" id="UP000440304"/>
    </source>
</evidence>
<protein>
    <submittedName>
        <fullName evidence="4">Heme peroxidase</fullName>
    </submittedName>
</protein>
<name>A0A6N8TFU4_SHIZO</name>
<dbReference type="GO" id="GO:0020037">
    <property type="term" value="F:heme binding"/>
    <property type="evidence" value="ECO:0007669"/>
    <property type="project" value="InterPro"/>
</dbReference>
<dbReference type="InterPro" id="IPR037120">
    <property type="entry name" value="Haem_peroxidase_sf_animal"/>
</dbReference>
<keyword evidence="4" id="KW-0560">Oxidoreductase</keyword>
<dbReference type="InterPro" id="IPR018511">
    <property type="entry name" value="Hemolysin-typ_Ca-bd_CS"/>
</dbReference>
<comment type="subcellular location">
    <subcellularLocation>
        <location evidence="1">Secreted</location>
    </subcellularLocation>
</comment>
<gene>
    <name evidence="4" type="ORF">GR156_12080</name>
</gene>
<dbReference type="EMBL" id="WUML01000008">
    <property type="protein sequence ID" value="MXO01046.1"/>
    <property type="molecule type" value="Genomic_DNA"/>
</dbReference>
<dbReference type="OrthoDB" id="7876310at2"/>
<dbReference type="PRINTS" id="PR00313">
    <property type="entry name" value="CABNDNGRPT"/>
</dbReference>
<dbReference type="Pfam" id="PF00353">
    <property type="entry name" value="HemolysinCabind"/>
    <property type="match status" value="12"/>
</dbReference>